<organism evidence="1 2">
    <name type="scientific">Methanobrevibacter smithii (strain ATCC 35061 / DSM 861 / OCM 144 / PS)</name>
    <dbReference type="NCBI Taxonomy" id="420247"/>
    <lineage>
        <taxon>Archaea</taxon>
        <taxon>Methanobacteriati</taxon>
        <taxon>Methanobacteriota</taxon>
        <taxon>Methanomada group</taxon>
        <taxon>Methanobacteria</taxon>
        <taxon>Methanobacteriales</taxon>
        <taxon>Methanobacteriaceae</taxon>
        <taxon>Methanobrevibacter</taxon>
    </lineage>
</organism>
<dbReference type="STRING" id="420247.Msm_1113"/>
<dbReference type="eggNOG" id="arCOG05791">
    <property type="taxonomic scope" value="Archaea"/>
</dbReference>
<dbReference type="Gene3D" id="2.60.40.10">
    <property type="entry name" value="Immunoglobulins"/>
    <property type="match status" value="2"/>
</dbReference>
<dbReference type="Proteomes" id="UP000001992">
    <property type="component" value="Chromosome"/>
</dbReference>
<accession>A5UM90</accession>
<dbReference type="InterPro" id="IPR011050">
    <property type="entry name" value="Pectin_lyase_fold/virulence"/>
</dbReference>
<dbReference type="BioCyc" id="MSMI420247:GHWZ-1144-MONOMER"/>
<proteinExistence type="predicted"/>
<dbReference type="HOGENOM" id="CLU_240278_0_0_2"/>
<gene>
    <name evidence="1" type="ordered locus">Msm_1113</name>
</gene>
<dbReference type="EnsemblBacteria" id="ABQ87318">
    <property type="protein sequence ID" value="ABQ87318"/>
    <property type="gene ID" value="Msm_1113"/>
</dbReference>
<dbReference type="eggNOG" id="arCOG02488">
    <property type="taxonomic scope" value="Archaea"/>
</dbReference>
<dbReference type="KEGG" id="msi:Msm_1113"/>
<dbReference type="InterPro" id="IPR013783">
    <property type="entry name" value="Ig-like_fold"/>
</dbReference>
<dbReference type="Gene3D" id="2.160.20.10">
    <property type="entry name" value="Single-stranded right-handed beta-helix, Pectin lyase-like"/>
    <property type="match status" value="1"/>
</dbReference>
<dbReference type="GeneID" id="78817758"/>
<dbReference type="InterPro" id="IPR012334">
    <property type="entry name" value="Pectin_lyas_fold"/>
</dbReference>
<reference evidence="1 2" key="1">
    <citation type="journal article" date="2007" name="Proc. Natl. Acad. Sci. U.S.A.">
        <title>Genomic and metabolic adaptations of Methanobrevibacter smithii to the human gut.</title>
        <authorList>
            <person name="Samuel B.S."/>
            <person name="Hansen E.E."/>
            <person name="Manchester J.K."/>
            <person name="Coutinho P.M."/>
            <person name="Henrissat B."/>
            <person name="Fulton R."/>
            <person name="Latreille P."/>
            <person name="Kim K."/>
            <person name="Wilson R.K."/>
            <person name="Gordon J.I."/>
        </authorList>
    </citation>
    <scope>NUCLEOTIDE SEQUENCE [LARGE SCALE GENOMIC DNA]</scope>
    <source>
        <strain evidence="2">ATCC 35061 / DSM 861 / OCM 144 / PS</strain>
    </source>
</reference>
<name>A5UM90_METS3</name>
<keyword evidence="2" id="KW-1185">Reference proteome</keyword>
<dbReference type="eggNOG" id="arCOG02487">
    <property type="taxonomic scope" value="Archaea"/>
</dbReference>
<protein>
    <submittedName>
        <fullName evidence="1">Adhesin-like protein</fullName>
    </submittedName>
</protein>
<dbReference type="PATRIC" id="fig|420247.28.peg.1112"/>
<dbReference type="RefSeq" id="WP_011954296.1">
    <property type="nucleotide sequence ID" value="NC_009515.1"/>
</dbReference>
<sequence>MLFLIILSSISLASASDDFNSTNVDDNVIVENNYDTDSIIGDNGDNNVYVNPSANLSIVPDGSQDKPYSSIGEAVNMASDNSTVILMDGIYSSPGDLNIEINKNLVIKSLTGNVTVNGNGQSTFFNIFESKSLILENINFVNGKTTEYSSYYGVIYNKGFLTLSNVEFKNINSFMGVIYNEGDLKVYDSKFSNCVGSNYADMIFNLGDCSVVNSKLIISYSNKNPAIYNFHNLFVNNSQTFGISSNPNFDVDIFKSITMTVINSKVGQLACNNGTLVVKNTTADAGFRAENSVVNISDVYFRTSGYSGLSSLFNSDATIKSSYFDSSINIANSNLNITYSVVLGEIYGNGAYANNVSANYNWWGVNKGPSLKYVKSDTKYWVVMTFECDESPIKVGTNAEFRATLNKYTDGDSMKYLDNPSLLPQMSVKFESQNGKFDYSSGTLVNGTFSNYLRNNNESSIVYAVINSQRLRLIVGTGLTDYDWYVSPTGHNGFGDGSHDNPYKTLDHTIAKALNGNTIYLLNGTYTNNWNSNLEIVKNLSVVGVGNVILSRENDRNIFIVKEWGSLTLKNLNFTVNLKQYSNELIIVKGGNLTVLNSNFYDIRSVGIVSTSNGVQNNGNVYVDNITFKNIVGPLIRGGANITINNISAEKCSNIYTYRGMEAYNVCFPVWNYISISNSVFRSNTVGIVNLNPTIYSSSSSLGKNIVGDLSKSTVFAYITNCSFVENNFIPGDYYASNRIGLGLGRSVYGTCHGEVNNCSFIKNNGRLIEGAVVNNSFFDSNTVCYVSADLINNSYFYKNDNSGIGNLDSTYSYRGIATANEVYYSVFIENKAAYGGALAGTKIVHYSVFLNNSATYGGNDIFVYDGEVDYSSNWWGSNQKPDGNRIFVHIGSLTLDNWVIMSLDAVTNTHIIAALNKLIDNNGNISSLDKVLPTRDVYFSSDYGIISPLNTSLVNNKADAYVVQNETTADFNVYARIDNQLLDLTLRNNNTQLIMDDVVVYGNNNNYEITLINVNGHRIFNQALTVVITTPNGEKEYFTLVTDEKGYAKFELTYPVGVYNISVYYDGNGYFEGCNKSAQITISPSVTYLISYNYTFYGKNVNFYAVLTNGQVGIVNQSITITIIDSKGGTRAAVITTDSTGRADALLSLDVGKYTIKCEYKGDGWYLPSSSVSYVEIRPVNSTIEVPDVVFYGVGNEYNITLRDEHGTLIRGEYIKVVITQGNLSDTFTLQTGDDGVARLTINYLPGTYQITASYAGDDVYGSAKGSGTITVNKVLTVISGFHYSKIPLNGVYTVVLTDMFGHRVTNATIKLNLYKGVLLKTYTGVTDGNGEVTFRIAQGEGTYLATFDFDGDIWYIDSTGAATIVVDSQTAPGQVSINASDFVQYYGENRYFVISFNDTNAYSLYGKNIAVTISSGDWQQTYNVVTDIYGYGRLQITLNPGIYNITYQYTNPYYGLFAKNSSTVSVYRMPTTILASDVIMNVGEAKYYVIKLLDSRNAAVKNMQIMIDINGTNYTATTNNDGVARLLLSLGVGKYLISYHIDNPNYIPSSGSSYILVVDSNRTSTNIESGDVNGYDNESMNFTVVLSDVLGNPINYATILANISTIDGDFVGSYKGVTAKDGKVIFSFDLDYGRYIISTYYLGSNSYLGSYGVNYVNVESVGNTTKTVLIAGDSELSGSSNYYVVLIDENGTYIKGKEIKFAVGNQSYYAITDSEGKAFLDTVLSPGFYDIKATFGGDDTYKKSSVKTTLVVSGNSTYLFALNCTKNYRNGTQFYVQLLDSYSNPLVNRTIAITINGKTYNRTTDENGWATMNINLRPGEYEVLCAYYGPTESDNAFAKAIVKVLPTILGDNLVKYYLNESQFHVKVIDGAGNPIANTNVSMNINGVFYVRKTNDDGIATLGIKLWAGKYVLTVHNPYDGLLMSFNVTVLPTVEANDLVKYYRNDSQFYAKFLDGQGNPLANAKVKFNINGVLYTRETGGDGVAKLNINLNPGEYILTAIHPDGLQVGKKVTVLPTLEGSDLTMNYRDGSQFKARLVDGTGRALANETVTFNINGVFYNKITDVNGVASLNINLMAGKYIITSVYGSYATSNTILVNKL</sequence>
<dbReference type="EMBL" id="CP000678">
    <property type="protein sequence ID" value="ABQ87318.1"/>
    <property type="molecule type" value="Genomic_DNA"/>
</dbReference>
<evidence type="ECO:0000313" key="1">
    <source>
        <dbReference type="EMBL" id="ABQ87318.1"/>
    </source>
</evidence>
<evidence type="ECO:0000313" key="2">
    <source>
        <dbReference type="Proteomes" id="UP000001992"/>
    </source>
</evidence>
<dbReference type="SUPFAM" id="SSF51126">
    <property type="entry name" value="Pectin lyase-like"/>
    <property type="match status" value="2"/>
</dbReference>